<feature type="binding site" evidence="7">
    <location>
        <position position="25"/>
    </location>
    <ligand>
        <name>3-phosphoshikimate</name>
        <dbReference type="ChEBI" id="CHEBI:145989"/>
    </ligand>
</feature>
<evidence type="ECO:0000256" key="2">
    <source>
        <dbReference type="ARBA" id="ARBA00009948"/>
    </source>
</evidence>
<comment type="similarity">
    <text evidence="2 7">Belongs to the EPSP synthase family.</text>
</comment>
<evidence type="ECO:0000259" key="8">
    <source>
        <dbReference type="Pfam" id="PF00275"/>
    </source>
</evidence>
<dbReference type="NCBIfam" id="TIGR01356">
    <property type="entry name" value="aroA"/>
    <property type="match status" value="1"/>
</dbReference>
<comment type="caution">
    <text evidence="9">The sequence shown here is derived from an EMBL/GenBank/DDBJ whole genome shotgun (WGS) entry which is preliminary data.</text>
</comment>
<feature type="binding site" evidence="7">
    <location>
        <position position="163"/>
    </location>
    <ligand>
        <name>3-phosphoshikimate</name>
        <dbReference type="ChEBI" id="CHEBI:145989"/>
    </ligand>
</feature>
<evidence type="ECO:0000256" key="5">
    <source>
        <dbReference type="ARBA" id="ARBA00023141"/>
    </source>
</evidence>
<dbReference type="EC" id="2.5.1.19" evidence="7"/>
<keyword evidence="7" id="KW-0963">Cytoplasm</keyword>
<gene>
    <name evidence="7 9" type="primary">aroA</name>
    <name evidence="9" type="ORF">DXN05_08240</name>
</gene>
<dbReference type="UniPathway" id="UPA00053">
    <property type="reaction ID" value="UER00089"/>
</dbReference>
<dbReference type="SUPFAM" id="SSF55205">
    <property type="entry name" value="EPT/RTPC-like"/>
    <property type="match status" value="1"/>
</dbReference>
<dbReference type="GO" id="GO:0009073">
    <property type="term" value="P:aromatic amino acid family biosynthetic process"/>
    <property type="evidence" value="ECO:0007669"/>
    <property type="project" value="UniProtKB-KW"/>
</dbReference>
<feature type="binding site" evidence="7">
    <location>
        <position position="408"/>
    </location>
    <ligand>
        <name>phosphoenolpyruvate</name>
        <dbReference type="ChEBI" id="CHEBI:58702"/>
    </ligand>
</feature>
<feature type="binding site" evidence="7">
    <location>
        <position position="20"/>
    </location>
    <ligand>
        <name>3-phosphoshikimate</name>
        <dbReference type="ChEBI" id="CHEBI:145989"/>
    </ligand>
</feature>
<reference evidence="9 10" key="1">
    <citation type="submission" date="2018-08" db="EMBL/GenBank/DDBJ databases">
        <title>Chitinophagaceae sp. K23C18032701, a novel bacterium isolated from forest soil.</title>
        <authorList>
            <person name="Wang C."/>
        </authorList>
    </citation>
    <scope>NUCLEOTIDE SEQUENCE [LARGE SCALE GENOMIC DNA]</scope>
    <source>
        <strain evidence="9 10">K23C18032701</strain>
    </source>
</reference>
<evidence type="ECO:0000256" key="7">
    <source>
        <dbReference type="HAMAP-Rule" id="MF_00210"/>
    </source>
</evidence>
<feature type="binding site" evidence="7">
    <location>
        <position position="20"/>
    </location>
    <ligand>
        <name>phosphoenolpyruvate</name>
        <dbReference type="ChEBI" id="CHEBI:58702"/>
    </ligand>
</feature>
<keyword evidence="5 7" id="KW-0057">Aromatic amino acid biosynthesis</keyword>
<sequence>MQVEITPSGIQGEIYAPASKSSMQRACAAALVRKGTSVVLNPGHSNDDLAALRVIQAMGALVQQKGDDILVINSNGIAAAADEVNCGESGLGIRMFSPLIALNTKNIRINGEGSLTTRPMDFFDDTLPKLGVTIQSNNGKLPLNIKGPLQPKNIAIDGSLSSQFLTGLLMAYAAADATDVTIVVHNLKSKPYIDLTLKVMSDFGLKVPENKNYEAFYFGKDSVAIEETAETLEYTVEGDWSGGAFLLVAGAIAGPIRIKGLDVFSTQADKAILQALMDCGCVISVQSDVIEIGPGKLKAFQFDANDCPDLFPPLVALASYCEGTTVIEGVERLTHKESNRALTLQDEFGKMGIVIELQDNLMIVKGGTGVQGAAVHSRHDHRIAMACAVAALRAEGNTHIGEAQAINKSYPDFYTHLQKLGATVSINNKSAVHE</sequence>
<evidence type="ECO:0000313" key="10">
    <source>
        <dbReference type="Proteomes" id="UP000261284"/>
    </source>
</evidence>
<dbReference type="Pfam" id="PF00275">
    <property type="entry name" value="EPSP_synthase"/>
    <property type="match status" value="1"/>
</dbReference>
<feature type="binding site" evidence="7">
    <location>
        <position position="189"/>
    </location>
    <ligand>
        <name>3-phosphoshikimate</name>
        <dbReference type="ChEBI" id="CHEBI:145989"/>
    </ligand>
</feature>
<dbReference type="CDD" id="cd01556">
    <property type="entry name" value="EPSP_synthase"/>
    <property type="match status" value="1"/>
</dbReference>
<dbReference type="GO" id="GO:0005737">
    <property type="term" value="C:cytoplasm"/>
    <property type="evidence" value="ECO:0007669"/>
    <property type="project" value="UniProtKB-SubCell"/>
</dbReference>
<dbReference type="EMBL" id="QTJU01000002">
    <property type="protein sequence ID" value="RFM28758.1"/>
    <property type="molecule type" value="Genomic_DNA"/>
</dbReference>
<evidence type="ECO:0000256" key="4">
    <source>
        <dbReference type="ARBA" id="ARBA00022679"/>
    </source>
</evidence>
<dbReference type="InterPro" id="IPR001986">
    <property type="entry name" value="Enolpyruvate_Tfrase_dom"/>
</dbReference>
<comment type="subunit">
    <text evidence="7">Monomer.</text>
</comment>
<name>A0A3E1NLT4_9BACT</name>
<comment type="function">
    <text evidence="7">Catalyzes the transfer of the enolpyruvyl moiety of phosphoenolpyruvate (PEP) to the 5-hydroxyl of shikimate-3-phosphate (S3P) to produce enolpyruvyl shikimate-3-phosphate and inorganic phosphate.</text>
</comment>
<keyword evidence="10" id="KW-1185">Reference proteome</keyword>
<feature type="binding site" evidence="7">
    <location>
        <position position="382"/>
    </location>
    <ligand>
        <name>phosphoenolpyruvate</name>
        <dbReference type="ChEBI" id="CHEBI:58702"/>
    </ligand>
</feature>
<organism evidence="9 10">
    <name type="scientific">Deminuibacter soli</name>
    <dbReference type="NCBI Taxonomy" id="2291815"/>
    <lineage>
        <taxon>Bacteria</taxon>
        <taxon>Pseudomonadati</taxon>
        <taxon>Bacteroidota</taxon>
        <taxon>Chitinophagia</taxon>
        <taxon>Chitinophagales</taxon>
        <taxon>Chitinophagaceae</taxon>
        <taxon>Deminuibacter</taxon>
    </lineage>
</organism>
<evidence type="ECO:0000256" key="1">
    <source>
        <dbReference type="ARBA" id="ARBA00004811"/>
    </source>
</evidence>
<dbReference type="PANTHER" id="PTHR21090">
    <property type="entry name" value="AROM/DEHYDROQUINATE SYNTHASE"/>
    <property type="match status" value="1"/>
</dbReference>
<feature type="active site" description="Proton acceptor" evidence="7">
    <location>
        <position position="309"/>
    </location>
</feature>
<dbReference type="Gene3D" id="3.65.10.10">
    <property type="entry name" value="Enolpyruvate transferase domain"/>
    <property type="match status" value="2"/>
</dbReference>
<accession>A0A3E1NLT4</accession>
<dbReference type="AlphaFoldDB" id="A0A3E1NLT4"/>
<dbReference type="OrthoDB" id="9809920at2"/>
<dbReference type="Proteomes" id="UP000261284">
    <property type="component" value="Unassembled WGS sequence"/>
</dbReference>
<feature type="binding site" evidence="7">
    <location>
        <position position="21"/>
    </location>
    <ligand>
        <name>3-phosphoshikimate</name>
        <dbReference type="ChEBI" id="CHEBI:145989"/>
    </ligand>
</feature>
<evidence type="ECO:0000256" key="6">
    <source>
        <dbReference type="ARBA" id="ARBA00044633"/>
    </source>
</evidence>
<dbReference type="GO" id="GO:0003866">
    <property type="term" value="F:3-phosphoshikimate 1-carboxyvinyltransferase activity"/>
    <property type="evidence" value="ECO:0007669"/>
    <property type="project" value="UniProtKB-UniRule"/>
</dbReference>
<dbReference type="HAMAP" id="MF_00210">
    <property type="entry name" value="EPSP_synth"/>
    <property type="match status" value="1"/>
</dbReference>
<feature type="binding site" evidence="7">
    <location>
        <position position="118"/>
    </location>
    <ligand>
        <name>phosphoenolpyruvate</name>
        <dbReference type="ChEBI" id="CHEBI:58702"/>
    </ligand>
</feature>
<comment type="subcellular location">
    <subcellularLocation>
        <location evidence="7">Cytoplasm</location>
    </subcellularLocation>
</comment>
<evidence type="ECO:0000313" key="9">
    <source>
        <dbReference type="EMBL" id="RFM28758.1"/>
    </source>
</evidence>
<feature type="domain" description="Enolpyruvate transferase" evidence="8">
    <location>
        <begin position="7"/>
        <end position="416"/>
    </location>
</feature>
<evidence type="ECO:0000256" key="3">
    <source>
        <dbReference type="ARBA" id="ARBA00022605"/>
    </source>
</evidence>
<dbReference type="GO" id="GO:0009423">
    <property type="term" value="P:chorismate biosynthetic process"/>
    <property type="evidence" value="ECO:0007669"/>
    <property type="project" value="UniProtKB-UniRule"/>
</dbReference>
<dbReference type="InterPro" id="IPR013792">
    <property type="entry name" value="RNA3'P_cycl/enolpyr_Trfase_a/b"/>
</dbReference>
<dbReference type="InterPro" id="IPR036968">
    <property type="entry name" value="Enolpyruvate_Tfrase_sf"/>
</dbReference>
<protein>
    <recommendedName>
        <fullName evidence="7">3-phosphoshikimate 1-carboxyvinyltransferase</fullName>
        <ecNumber evidence="7">2.5.1.19</ecNumber>
    </recommendedName>
    <alternativeName>
        <fullName evidence="7">5-enolpyruvylshikimate-3-phosphate synthase</fullName>
        <shortName evidence="7">EPSP synthase</shortName>
        <shortName evidence="7">EPSPS</shortName>
    </alternativeName>
</protein>
<feature type="binding site" evidence="7">
    <location>
        <position position="90"/>
    </location>
    <ligand>
        <name>phosphoenolpyruvate</name>
        <dbReference type="ChEBI" id="CHEBI:58702"/>
    </ligand>
</feature>
<comment type="caution">
    <text evidence="7">Lacks conserved residue(s) required for the propagation of feature annotation.</text>
</comment>
<feature type="binding site" evidence="7">
    <location>
        <position position="162"/>
    </location>
    <ligand>
        <name>3-phosphoshikimate</name>
        <dbReference type="ChEBI" id="CHEBI:145989"/>
    </ligand>
</feature>
<feature type="binding site" evidence="7">
    <location>
        <position position="340"/>
    </location>
    <ligand>
        <name>phosphoenolpyruvate</name>
        <dbReference type="ChEBI" id="CHEBI:58702"/>
    </ligand>
</feature>
<dbReference type="InterPro" id="IPR006264">
    <property type="entry name" value="EPSP_synthase"/>
</dbReference>
<keyword evidence="3 7" id="KW-0028">Amino-acid biosynthesis</keyword>
<dbReference type="GO" id="GO:0008652">
    <property type="term" value="P:amino acid biosynthetic process"/>
    <property type="evidence" value="ECO:0007669"/>
    <property type="project" value="UniProtKB-KW"/>
</dbReference>
<dbReference type="RefSeq" id="WP_116846747.1">
    <property type="nucleotide sequence ID" value="NZ_QTJU01000002.1"/>
</dbReference>
<proteinExistence type="inferred from homology"/>
<dbReference type="PIRSF" id="PIRSF000505">
    <property type="entry name" value="EPSPS"/>
    <property type="match status" value="1"/>
</dbReference>
<feature type="binding site" evidence="7">
    <location>
        <position position="161"/>
    </location>
    <ligand>
        <name>3-phosphoshikimate</name>
        <dbReference type="ChEBI" id="CHEBI:145989"/>
    </ligand>
</feature>
<comment type="pathway">
    <text evidence="1 7">Metabolic intermediate biosynthesis; chorismate biosynthesis; chorismate from D-erythrose 4-phosphate and phosphoenolpyruvate: step 6/7.</text>
</comment>
<feature type="binding site" evidence="7">
    <location>
        <position position="309"/>
    </location>
    <ligand>
        <name>3-phosphoshikimate</name>
        <dbReference type="ChEBI" id="CHEBI:145989"/>
    </ligand>
</feature>
<dbReference type="PANTHER" id="PTHR21090:SF5">
    <property type="entry name" value="PENTAFUNCTIONAL AROM POLYPEPTIDE"/>
    <property type="match status" value="1"/>
</dbReference>
<feature type="binding site" evidence="7">
    <location>
        <position position="336"/>
    </location>
    <ligand>
        <name>3-phosphoshikimate</name>
        <dbReference type="ChEBI" id="CHEBI:145989"/>
    </ligand>
</feature>
<feature type="binding site" evidence="7">
    <location>
        <position position="163"/>
    </location>
    <ligand>
        <name>phosphoenolpyruvate</name>
        <dbReference type="ChEBI" id="CHEBI:58702"/>
    </ligand>
</feature>
<comment type="catalytic activity">
    <reaction evidence="6">
        <text>3-phosphoshikimate + phosphoenolpyruvate = 5-O-(1-carboxyvinyl)-3-phosphoshikimate + phosphate</text>
        <dbReference type="Rhea" id="RHEA:21256"/>
        <dbReference type="ChEBI" id="CHEBI:43474"/>
        <dbReference type="ChEBI" id="CHEBI:57701"/>
        <dbReference type="ChEBI" id="CHEBI:58702"/>
        <dbReference type="ChEBI" id="CHEBI:145989"/>
        <dbReference type="EC" id="2.5.1.19"/>
    </reaction>
    <physiologicalReaction direction="left-to-right" evidence="6">
        <dbReference type="Rhea" id="RHEA:21257"/>
    </physiologicalReaction>
</comment>
<keyword evidence="4 7" id="KW-0808">Transferase</keyword>